<evidence type="ECO:0000259" key="2">
    <source>
        <dbReference type="Pfam" id="PF10756"/>
    </source>
</evidence>
<keyword evidence="1" id="KW-0472">Membrane</keyword>
<organism evidence="3 4">
    <name type="scientific">Streptomyces katsurahamanus</name>
    <dbReference type="NCBI Taxonomy" id="2577098"/>
    <lineage>
        <taxon>Bacteria</taxon>
        <taxon>Bacillati</taxon>
        <taxon>Actinomycetota</taxon>
        <taxon>Actinomycetes</taxon>
        <taxon>Kitasatosporales</taxon>
        <taxon>Streptomycetaceae</taxon>
        <taxon>Streptomyces</taxon>
    </lineage>
</organism>
<keyword evidence="1" id="KW-0812">Transmembrane</keyword>
<evidence type="ECO:0000313" key="4">
    <source>
        <dbReference type="Proteomes" id="UP000460558"/>
    </source>
</evidence>
<name>A0ABW9P035_9ACTN</name>
<gene>
    <name evidence="3" type="ORF">FFZ77_25255</name>
</gene>
<feature type="domain" description="Low molecular weight protein antigen 6 PH" evidence="2">
    <location>
        <begin position="69"/>
        <end position="118"/>
    </location>
</feature>
<dbReference type="InterPro" id="IPR019692">
    <property type="entry name" value="CFP-6_PH"/>
</dbReference>
<dbReference type="Proteomes" id="UP000460558">
    <property type="component" value="Unassembled WGS sequence"/>
</dbReference>
<dbReference type="RefSeq" id="WP_153486117.1">
    <property type="nucleotide sequence ID" value="NZ_VDEQ01000286.1"/>
</dbReference>
<accession>A0ABW9P035</accession>
<feature type="transmembrane region" description="Helical" evidence="1">
    <location>
        <begin position="21"/>
        <end position="38"/>
    </location>
</feature>
<dbReference type="Pfam" id="PF10756">
    <property type="entry name" value="bPH_6"/>
    <property type="match status" value="1"/>
</dbReference>
<sequence>MTSSQSPVESSYADRVFRSPAGMAGGVLLLGLTLWLGGDAVVRGDGRTPWFAVAAVLLIVPVVVAFTVRPAVFVNNDRVRVRNPLRTITLPWATVDDIQARYSSEIHTKDGAKYQIWALPVSLRQRKRASRQLMKAERAVGSDREPEVKMAQADEAIREMRMLAELNAPRPQAKGEVRIRWAYEVIAPAVAGAVLLAVLLAAG</sequence>
<feature type="transmembrane region" description="Helical" evidence="1">
    <location>
        <begin position="50"/>
        <end position="72"/>
    </location>
</feature>
<evidence type="ECO:0000313" key="3">
    <source>
        <dbReference type="EMBL" id="MQS38774.1"/>
    </source>
</evidence>
<protein>
    <submittedName>
        <fullName evidence="3">PH domain-containing protein</fullName>
    </submittedName>
</protein>
<proteinExistence type="predicted"/>
<dbReference type="EMBL" id="VDEQ01000286">
    <property type="protein sequence ID" value="MQS38774.1"/>
    <property type="molecule type" value="Genomic_DNA"/>
</dbReference>
<evidence type="ECO:0000256" key="1">
    <source>
        <dbReference type="SAM" id="Phobius"/>
    </source>
</evidence>
<keyword evidence="4" id="KW-1185">Reference proteome</keyword>
<comment type="caution">
    <text evidence="3">The sequence shown here is derived from an EMBL/GenBank/DDBJ whole genome shotgun (WGS) entry which is preliminary data.</text>
</comment>
<feature type="transmembrane region" description="Helical" evidence="1">
    <location>
        <begin position="181"/>
        <end position="202"/>
    </location>
</feature>
<keyword evidence="1" id="KW-1133">Transmembrane helix</keyword>
<reference evidence="3 4" key="1">
    <citation type="submission" date="2019-06" db="EMBL/GenBank/DDBJ databases">
        <title>Comparative genomics and metabolomics analyses of clavulanic acid producing Streptomyces species provides insight into specialized metabolism and evolution of beta-lactam biosynthetic gene clusters.</title>
        <authorList>
            <person name="Moore M.A."/>
            <person name="Cruz-Morales P."/>
            <person name="Barona Gomez F."/>
            <person name="Kapil T."/>
        </authorList>
    </citation>
    <scope>NUCLEOTIDE SEQUENCE [LARGE SCALE GENOMIC DNA]</scope>
    <source>
        <strain evidence="3 4">T-272</strain>
    </source>
</reference>